<organism evidence="2 3">
    <name type="scientific">Hydrogenophaga intermedia</name>
    <dbReference type="NCBI Taxonomy" id="65786"/>
    <lineage>
        <taxon>Bacteria</taxon>
        <taxon>Pseudomonadati</taxon>
        <taxon>Pseudomonadota</taxon>
        <taxon>Betaproteobacteria</taxon>
        <taxon>Burkholderiales</taxon>
        <taxon>Comamonadaceae</taxon>
        <taxon>Hydrogenophaga</taxon>
    </lineage>
</organism>
<dbReference type="RefSeq" id="WP_035621588.1">
    <property type="nucleotide sequence ID" value="NZ_CCAE010000013.1"/>
</dbReference>
<dbReference type="EMBL" id="CCAE010000013">
    <property type="protein sequence ID" value="CDN87697.1"/>
    <property type="molecule type" value="Genomic_DNA"/>
</dbReference>
<feature type="transmembrane region" description="Helical" evidence="1">
    <location>
        <begin position="64"/>
        <end position="84"/>
    </location>
</feature>
<keyword evidence="1" id="KW-0472">Membrane</keyword>
<accession>A0A1L1PL79</accession>
<dbReference type="InterPro" id="IPR037185">
    <property type="entry name" value="EmrE-like"/>
</dbReference>
<dbReference type="Gene3D" id="1.10.3730.20">
    <property type="match status" value="1"/>
</dbReference>
<sequence>MTASEIAMCLGAVLSSSTAQMLMKAASTLGALRRGFPLLTAGIALQLTSVILAILVLRSLQLSQLMPFAALAYVLVPLGGALVFKERLTARFWSGAILIALGIAWALPGAA</sequence>
<dbReference type="Proteomes" id="UP000028878">
    <property type="component" value="Unassembled WGS sequence"/>
</dbReference>
<gene>
    <name evidence="2" type="ORF">BN948_02122</name>
</gene>
<keyword evidence="1" id="KW-0812">Transmembrane</keyword>
<protein>
    <recommendedName>
        <fullName evidence="4">EamA domain-containing protein</fullName>
    </recommendedName>
</protein>
<reference evidence="3" key="1">
    <citation type="submission" date="2014-11" db="EMBL/GenBank/DDBJ databases">
        <title>Draft genome sequence of Hydrogenophaga intermedia S1.</title>
        <authorList>
            <person name="Gan H.M."/>
            <person name="Chew T.H."/>
            <person name="Stolz A."/>
        </authorList>
    </citation>
    <scope>NUCLEOTIDE SEQUENCE [LARGE SCALE GENOMIC DNA]</scope>
    <source>
        <strain evidence="3">S1</strain>
    </source>
</reference>
<dbReference type="SUPFAM" id="SSF103481">
    <property type="entry name" value="Multidrug resistance efflux transporter EmrE"/>
    <property type="match status" value="1"/>
</dbReference>
<evidence type="ECO:0000313" key="3">
    <source>
        <dbReference type="Proteomes" id="UP000028878"/>
    </source>
</evidence>
<evidence type="ECO:0000256" key="1">
    <source>
        <dbReference type="SAM" id="Phobius"/>
    </source>
</evidence>
<dbReference type="AlphaFoldDB" id="A0A1L1PL79"/>
<name>A0A1L1PL79_HYDIT</name>
<keyword evidence="3" id="KW-1185">Reference proteome</keyword>
<feature type="transmembrane region" description="Helical" evidence="1">
    <location>
        <begin position="35"/>
        <end position="57"/>
    </location>
</feature>
<keyword evidence="1" id="KW-1133">Transmembrane helix</keyword>
<evidence type="ECO:0008006" key="4">
    <source>
        <dbReference type="Google" id="ProtNLM"/>
    </source>
</evidence>
<proteinExistence type="predicted"/>
<feature type="transmembrane region" description="Helical" evidence="1">
    <location>
        <begin position="90"/>
        <end position="107"/>
    </location>
</feature>
<evidence type="ECO:0000313" key="2">
    <source>
        <dbReference type="EMBL" id="CDN87697.1"/>
    </source>
</evidence>